<evidence type="ECO:0008006" key="9">
    <source>
        <dbReference type="Google" id="ProtNLM"/>
    </source>
</evidence>
<dbReference type="KEGG" id="ehx:EMIHUDRAFT_450714"/>
<dbReference type="HOGENOM" id="CLU_019722_1_0_1"/>
<dbReference type="AlphaFoldDB" id="A0A0D3JFB5"/>
<dbReference type="PANTHER" id="PTHR46091">
    <property type="entry name" value="BLR7054 PROTEIN"/>
    <property type="match status" value="1"/>
</dbReference>
<evidence type="ECO:0000256" key="5">
    <source>
        <dbReference type="ARBA" id="ARBA00022857"/>
    </source>
</evidence>
<dbReference type="OMA" id="EPWHPGK"/>
<dbReference type="EnsemblProtists" id="EOD22200">
    <property type="protein sequence ID" value="EOD22200"/>
    <property type="gene ID" value="EMIHUDRAFT_450714"/>
</dbReference>
<evidence type="ECO:0000256" key="2">
    <source>
        <dbReference type="ARBA" id="ARBA00022630"/>
    </source>
</evidence>
<dbReference type="STRING" id="2903.R1E5Y9"/>
<organism evidence="7 8">
    <name type="scientific">Emiliania huxleyi (strain CCMP1516)</name>
    <dbReference type="NCBI Taxonomy" id="280463"/>
    <lineage>
        <taxon>Eukaryota</taxon>
        <taxon>Haptista</taxon>
        <taxon>Haptophyta</taxon>
        <taxon>Prymnesiophyceae</taxon>
        <taxon>Isochrysidales</taxon>
        <taxon>Noelaerhabdaceae</taxon>
        <taxon>Emiliania</taxon>
    </lineage>
</organism>
<dbReference type="InterPro" id="IPR036188">
    <property type="entry name" value="FAD/NAD-bd_sf"/>
</dbReference>
<accession>A0A0D3JFB5</accession>
<dbReference type="Gene3D" id="3.50.50.60">
    <property type="entry name" value="FAD/NAD(P)-binding domain"/>
    <property type="match status" value="1"/>
</dbReference>
<evidence type="ECO:0000256" key="4">
    <source>
        <dbReference type="ARBA" id="ARBA00022827"/>
    </source>
</evidence>
<sequence length="584" mass="62112">MLTAFVLLLSAAVLLYLLFLAWPRCSLRCHALAPGARAAPLAGTACLKEGFASRKVPEQLDTIVIGSGAAGLTAAALLAKRGQRVLVLEQHDVAGGCTHTFEERGFEFDVGLHYVGDILGVLLNAVTSGVIEWAPTGRLVDEVYFGDDVVPILSPKAAFLAELRRRFPSEGAALHSYSWRVLLAHVWLGAHLGLKVLPAALAAPLLRALGGMQTTQTALERLTGSPKLRHVLSYIWGTYGVPPSRSPFAFHLLAARIVPTVLKAGGAVLVRAPVTSLVCDEAGAVRGVVVRGRLALRAAHASFSSLTRVSGATTTFCHLVPPPQRHRLAPLLASIRDAPPVSPPASTETQVEPSLAFLYLFLGLSADGGGGAGGSGGSGGGLPRHNIWKFGGWDHERGSELPPRLDDVAADHPLLLFLSSPSAKDPAWEQRHPGKQVVLALAPTRFEYWAEWRDGRIHKRGEAYDRLKRALAERMTEEVLRLLPQLRGRVEYCDLGTPLSSNFYLGTRHGEAYGLAHTPARFAQPWLTPRTPLPGLYLAGQDVATDGVTGGVISGFMAAGAVDKTVFVAEAATLLAAGVTALAT</sequence>
<evidence type="ECO:0000256" key="6">
    <source>
        <dbReference type="ARBA" id="ARBA00023027"/>
    </source>
</evidence>
<keyword evidence="4" id="KW-0274">FAD</keyword>
<proteinExistence type="inferred from homology"/>
<comment type="similarity">
    <text evidence="1">Belongs to the carotenoid/retinoid oxidoreductase family. CrtISO subfamily.</text>
</comment>
<dbReference type="Proteomes" id="UP000013827">
    <property type="component" value="Unassembled WGS sequence"/>
</dbReference>
<dbReference type="SUPFAM" id="SSF51905">
    <property type="entry name" value="FAD/NAD(P)-binding domain"/>
    <property type="match status" value="1"/>
</dbReference>
<evidence type="ECO:0000256" key="1">
    <source>
        <dbReference type="ARBA" id="ARBA00005855"/>
    </source>
</evidence>
<dbReference type="Pfam" id="PF13450">
    <property type="entry name" value="NAD_binding_8"/>
    <property type="match status" value="1"/>
</dbReference>
<evidence type="ECO:0000256" key="3">
    <source>
        <dbReference type="ARBA" id="ARBA00022729"/>
    </source>
</evidence>
<keyword evidence="5" id="KW-0521">NADP</keyword>
<evidence type="ECO:0000313" key="7">
    <source>
        <dbReference type="EnsemblProtists" id="EOD22200"/>
    </source>
</evidence>
<dbReference type="eggNOG" id="KOG4254">
    <property type="taxonomic scope" value="Eukaryota"/>
</dbReference>
<protein>
    <recommendedName>
        <fullName evidence="9">Amine oxidase domain-containing protein</fullName>
    </recommendedName>
</protein>
<reference evidence="8" key="1">
    <citation type="journal article" date="2013" name="Nature">
        <title>Pan genome of the phytoplankton Emiliania underpins its global distribution.</title>
        <authorList>
            <person name="Read B.A."/>
            <person name="Kegel J."/>
            <person name="Klute M.J."/>
            <person name="Kuo A."/>
            <person name="Lefebvre S.C."/>
            <person name="Maumus F."/>
            <person name="Mayer C."/>
            <person name="Miller J."/>
            <person name="Monier A."/>
            <person name="Salamov A."/>
            <person name="Young J."/>
            <person name="Aguilar M."/>
            <person name="Claverie J.M."/>
            <person name="Frickenhaus S."/>
            <person name="Gonzalez K."/>
            <person name="Herman E.K."/>
            <person name="Lin Y.C."/>
            <person name="Napier J."/>
            <person name="Ogata H."/>
            <person name="Sarno A.F."/>
            <person name="Shmutz J."/>
            <person name="Schroeder D."/>
            <person name="de Vargas C."/>
            <person name="Verret F."/>
            <person name="von Dassow P."/>
            <person name="Valentin K."/>
            <person name="Van de Peer Y."/>
            <person name="Wheeler G."/>
            <person name="Dacks J.B."/>
            <person name="Delwiche C.F."/>
            <person name="Dyhrman S.T."/>
            <person name="Glockner G."/>
            <person name="John U."/>
            <person name="Richards T."/>
            <person name="Worden A.Z."/>
            <person name="Zhang X."/>
            <person name="Grigoriev I.V."/>
            <person name="Allen A.E."/>
            <person name="Bidle K."/>
            <person name="Borodovsky M."/>
            <person name="Bowler C."/>
            <person name="Brownlee C."/>
            <person name="Cock J.M."/>
            <person name="Elias M."/>
            <person name="Gladyshev V.N."/>
            <person name="Groth M."/>
            <person name="Guda C."/>
            <person name="Hadaegh A."/>
            <person name="Iglesias-Rodriguez M.D."/>
            <person name="Jenkins J."/>
            <person name="Jones B.M."/>
            <person name="Lawson T."/>
            <person name="Leese F."/>
            <person name="Lindquist E."/>
            <person name="Lobanov A."/>
            <person name="Lomsadze A."/>
            <person name="Malik S.B."/>
            <person name="Marsh M.E."/>
            <person name="Mackinder L."/>
            <person name="Mock T."/>
            <person name="Mueller-Roeber B."/>
            <person name="Pagarete A."/>
            <person name="Parker M."/>
            <person name="Probert I."/>
            <person name="Quesneville H."/>
            <person name="Raines C."/>
            <person name="Rensing S.A."/>
            <person name="Riano-Pachon D.M."/>
            <person name="Richier S."/>
            <person name="Rokitta S."/>
            <person name="Shiraiwa Y."/>
            <person name="Soanes D.M."/>
            <person name="van der Giezen M."/>
            <person name="Wahlund T.M."/>
            <person name="Williams B."/>
            <person name="Wilson W."/>
            <person name="Wolfe G."/>
            <person name="Wurch L.L."/>
        </authorList>
    </citation>
    <scope>NUCLEOTIDE SEQUENCE</scope>
</reference>
<evidence type="ECO:0000313" key="8">
    <source>
        <dbReference type="Proteomes" id="UP000013827"/>
    </source>
</evidence>
<dbReference type="GeneID" id="17267747"/>
<keyword evidence="8" id="KW-1185">Reference proteome</keyword>
<keyword evidence="6" id="KW-0520">NAD</keyword>
<reference evidence="7" key="2">
    <citation type="submission" date="2024-10" db="UniProtKB">
        <authorList>
            <consortium name="EnsemblProtists"/>
        </authorList>
    </citation>
    <scope>IDENTIFICATION</scope>
</reference>
<dbReference type="PANTHER" id="PTHR46091:SF3">
    <property type="entry name" value="AMINE OXIDASE DOMAIN-CONTAINING PROTEIN"/>
    <property type="match status" value="1"/>
</dbReference>
<keyword evidence="2" id="KW-0285">Flavoprotein</keyword>
<keyword evidence="3" id="KW-0732">Signal</keyword>
<dbReference type="PaxDb" id="2903-EOD22200"/>
<dbReference type="InterPro" id="IPR052206">
    <property type="entry name" value="Retinol_saturase"/>
</dbReference>
<name>A0A0D3JFB5_EMIH1</name>
<dbReference type="RefSeq" id="XP_005774629.1">
    <property type="nucleotide sequence ID" value="XM_005774572.1"/>
</dbReference>